<keyword evidence="2" id="KW-1185">Reference proteome</keyword>
<dbReference type="AlphaFoldDB" id="A0A8J3HQZ1"/>
<accession>A0A8J3HQZ1</accession>
<evidence type="ECO:0000313" key="1">
    <source>
        <dbReference type="EMBL" id="GHO42212.1"/>
    </source>
</evidence>
<evidence type="ECO:0000313" key="2">
    <source>
        <dbReference type="Proteomes" id="UP000612362"/>
    </source>
</evidence>
<reference evidence="1" key="1">
    <citation type="submission" date="2020-10" db="EMBL/GenBank/DDBJ databases">
        <title>Taxonomic study of unclassified bacteria belonging to the class Ktedonobacteria.</title>
        <authorList>
            <person name="Yabe S."/>
            <person name="Wang C.M."/>
            <person name="Zheng Y."/>
            <person name="Sakai Y."/>
            <person name="Cavaletti L."/>
            <person name="Monciardini P."/>
            <person name="Donadio S."/>
        </authorList>
    </citation>
    <scope>NUCLEOTIDE SEQUENCE</scope>
    <source>
        <strain evidence="1">SOSP1-1</strain>
    </source>
</reference>
<comment type="caution">
    <text evidence="1">The sequence shown here is derived from an EMBL/GenBank/DDBJ whole genome shotgun (WGS) entry which is preliminary data.</text>
</comment>
<sequence length="70" mass="8020">MIEIICDPDGMDTVRVTDVWGWHNLEFIIGGVEELDRYPTCPYNQFPQDRDHNAAQNVLREAPLLIGHPS</sequence>
<protein>
    <submittedName>
        <fullName evidence="1">Uncharacterized protein</fullName>
    </submittedName>
</protein>
<dbReference type="Proteomes" id="UP000612362">
    <property type="component" value="Unassembled WGS sequence"/>
</dbReference>
<gene>
    <name evidence="1" type="ORF">KSX_03750</name>
</gene>
<dbReference type="EMBL" id="BNJF01000001">
    <property type="protein sequence ID" value="GHO42212.1"/>
    <property type="molecule type" value="Genomic_DNA"/>
</dbReference>
<proteinExistence type="predicted"/>
<name>A0A8J3HQZ1_9CHLR</name>
<organism evidence="1 2">
    <name type="scientific">Ktedonospora formicarum</name>
    <dbReference type="NCBI Taxonomy" id="2778364"/>
    <lineage>
        <taxon>Bacteria</taxon>
        <taxon>Bacillati</taxon>
        <taxon>Chloroflexota</taxon>
        <taxon>Ktedonobacteria</taxon>
        <taxon>Ktedonobacterales</taxon>
        <taxon>Ktedonobacteraceae</taxon>
        <taxon>Ktedonospora</taxon>
    </lineage>
</organism>